<dbReference type="AlphaFoldDB" id="A0A0N8GG85"/>
<protein>
    <recommendedName>
        <fullName evidence="2">Alpha/beta hydrolase fold-5 domain-containing protein</fullName>
    </recommendedName>
</protein>
<feature type="transmembrane region" description="Helical" evidence="1">
    <location>
        <begin position="7"/>
        <end position="26"/>
    </location>
</feature>
<dbReference type="RefSeq" id="WP_060674710.1">
    <property type="nucleotide sequence ID" value="NZ_LIXZ01000026.1"/>
</dbReference>
<evidence type="ECO:0000313" key="3">
    <source>
        <dbReference type="EMBL" id="KPL57794.1"/>
    </source>
</evidence>
<reference evidence="3 4" key="1">
    <citation type="submission" date="2015-08" db="EMBL/GenBank/DDBJ databases">
        <title>Draft Genome Sequence of Bacillus vietnamensis UCD-SED5.</title>
        <authorList>
            <person name="Lee R.D."/>
            <person name="Jospin G."/>
            <person name="Lang J.M."/>
            <person name="Coil D.A."/>
            <person name="Eisen J.A."/>
        </authorList>
    </citation>
    <scope>NUCLEOTIDE SEQUENCE [LARGE SCALE GENOMIC DNA]</scope>
    <source>
        <strain evidence="3 4">UCD-SED5</strain>
    </source>
</reference>
<dbReference type="SUPFAM" id="SSF53474">
    <property type="entry name" value="alpha/beta-Hydrolases"/>
    <property type="match status" value="1"/>
</dbReference>
<keyword evidence="1" id="KW-0812">Transmembrane</keyword>
<dbReference type="PATRIC" id="fig|218284.4.peg.2574"/>
<evidence type="ECO:0000256" key="1">
    <source>
        <dbReference type="SAM" id="Phobius"/>
    </source>
</evidence>
<evidence type="ECO:0000313" key="4">
    <source>
        <dbReference type="Proteomes" id="UP000050398"/>
    </source>
</evidence>
<dbReference type="InterPro" id="IPR029059">
    <property type="entry name" value="AB_hydrolase_5"/>
</dbReference>
<keyword evidence="1" id="KW-1133">Transmembrane helix</keyword>
<dbReference type="eggNOG" id="COG2267">
    <property type="taxonomic scope" value="Bacteria"/>
</dbReference>
<sequence>MKKLLKWAGVVLLSVIVVGFLGFYLWSEQTYPATGKLTKTVHIEDDPLIEEKNDWLIFKSENSNGKGVILYPGAKVEVEAYGYIGKSLSDKGYTVVIPKMPLHIAFLGINEAEKIISDFDENLDWYLSGHSLGGVAAASYTYDHQDEVKGVIFLASYPTNSADFSKSDMPVLSIYAENDGLTTGEDVDKSKKLLPSKASFQKIDGGNHAGFGVYGPQKGDKKASISVWEQQDEIIQVMDDWMKEN</sequence>
<evidence type="ECO:0000259" key="2">
    <source>
        <dbReference type="Pfam" id="PF12695"/>
    </source>
</evidence>
<dbReference type="Gene3D" id="3.40.50.1820">
    <property type="entry name" value="alpha/beta hydrolase"/>
    <property type="match status" value="1"/>
</dbReference>
<dbReference type="EMBL" id="LIXZ01000026">
    <property type="protein sequence ID" value="KPL57794.1"/>
    <property type="molecule type" value="Genomic_DNA"/>
</dbReference>
<comment type="caution">
    <text evidence="3">The sequence shown here is derived from an EMBL/GenBank/DDBJ whole genome shotgun (WGS) entry which is preliminary data.</text>
</comment>
<name>A0A0N8GG85_9BACI</name>
<dbReference type="Proteomes" id="UP000050398">
    <property type="component" value="Unassembled WGS sequence"/>
</dbReference>
<accession>A0A0N8GG85</accession>
<organism evidence="3 4">
    <name type="scientific">Rossellomorea vietnamensis</name>
    <dbReference type="NCBI Taxonomy" id="218284"/>
    <lineage>
        <taxon>Bacteria</taxon>
        <taxon>Bacillati</taxon>
        <taxon>Bacillota</taxon>
        <taxon>Bacilli</taxon>
        <taxon>Bacillales</taxon>
        <taxon>Bacillaceae</taxon>
        <taxon>Rossellomorea</taxon>
    </lineage>
</organism>
<keyword evidence="1" id="KW-0472">Membrane</keyword>
<dbReference type="Pfam" id="PF12695">
    <property type="entry name" value="Abhydrolase_5"/>
    <property type="match status" value="1"/>
</dbReference>
<dbReference type="GO" id="GO:0016787">
    <property type="term" value="F:hydrolase activity"/>
    <property type="evidence" value="ECO:0007669"/>
    <property type="project" value="InterPro"/>
</dbReference>
<dbReference type="InterPro" id="IPR029058">
    <property type="entry name" value="AB_hydrolase_fold"/>
</dbReference>
<gene>
    <name evidence="3" type="ORF">AM506_20135</name>
</gene>
<feature type="domain" description="Alpha/beta hydrolase fold-5" evidence="2">
    <location>
        <begin position="67"/>
        <end position="231"/>
    </location>
</feature>
<dbReference type="OrthoDB" id="9780932at2"/>
<proteinExistence type="predicted"/>